<dbReference type="EMBL" id="BAABEO010000001">
    <property type="protein sequence ID" value="GAA3665336.1"/>
    <property type="molecule type" value="Genomic_DNA"/>
</dbReference>
<evidence type="ECO:0000313" key="2">
    <source>
        <dbReference type="Proteomes" id="UP001500752"/>
    </source>
</evidence>
<proteinExistence type="predicted"/>
<accession>A0ABP7BQ86</accession>
<reference evidence="2" key="1">
    <citation type="journal article" date="2019" name="Int. J. Syst. Evol. Microbiol.">
        <title>The Global Catalogue of Microorganisms (GCM) 10K type strain sequencing project: providing services to taxonomists for standard genome sequencing and annotation.</title>
        <authorList>
            <consortium name="The Broad Institute Genomics Platform"/>
            <consortium name="The Broad Institute Genome Sequencing Center for Infectious Disease"/>
            <person name="Wu L."/>
            <person name="Ma J."/>
        </authorList>
    </citation>
    <scope>NUCLEOTIDE SEQUENCE [LARGE SCALE GENOMIC DNA]</scope>
    <source>
        <strain evidence="2">JCM 30742</strain>
    </source>
</reference>
<keyword evidence="2" id="KW-1185">Reference proteome</keyword>
<comment type="caution">
    <text evidence="1">The sequence shown here is derived from an EMBL/GenBank/DDBJ whole genome shotgun (WGS) entry which is preliminary data.</text>
</comment>
<gene>
    <name evidence="1" type="ORF">GCM10023081_00240</name>
</gene>
<sequence>MENAEGGGRLGNDPEGADWMEEFGFTVEPGSYFEGPEEGVDVDEWLAAYGERLGMPNPLWVRDGVLPPDAREHLLSNEDGRVIIDYPPDDQPGLEVLEPVFDVVRSVQATYGVTDFSLLDRIPHLEELCIHDKIKVAATRHEWSELRSYDGPWQRGAVPFVSAPRLDSLLLRGATQEALDLIQGPLSSLHLPRLKLADGSPGWAHPAGYVSIHTTRRVDVSNLRQLASAEKVAFDGIGEVTGLDTLTADYPLQELVLENVRSLGAISPWKIRAEKIYVMGRPNVMKWVNEALLHRPDDWEERWVFDHGWVPGNPAT</sequence>
<organism evidence="1 2">
    <name type="scientific">Arthrobacter ginkgonis</name>
    <dbReference type="NCBI Taxonomy" id="1630594"/>
    <lineage>
        <taxon>Bacteria</taxon>
        <taxon>Bacillati</taxon>
        <taxon>Actinomycetota</taxon>
        <taxon>Actinomycetes</taxon>
        <taxon>Micrococcales</taxon>
        <taxon>Micrococcaceae</taxon>
        <taxon>Arthrobacter</taxon>
    </lineage>
</organism>
<dbReference type="Proteomes" id="UP001500752">
    <property type="component" value="Unassembled WGS sequence"/>
</dbReference>
<evidence type="ECO:0000313" key="1">
    <source>
        <dbReference type="EMBL" id="GAA3665336.1"/>
    </source>
</evidence>
<protein>
    <submittedName>
        <fullName evidence="1">Uncharacterized protein</fullName>
    </submittedName>
</protein>
<name>A0ABP7BQ86_9MICC</name>
<dbReference type="RefSeq" id="WP_345147558.1">
    <property type="nucleotide sequence ID" value="NZ_BAABEO010000001.1"/>
</dbReference>